<gene>
    <name evidence="2" type="ORF">RYX56_11950</name>
</gene>
<protein>
    <submittedName>
        <fullName evidence="2">Uncharacterized protein</fullName>
    </submittedName>
</protein>
<comment type="caution">
    <text evidence="2">The sequence shown here is derived from an EMBL/GenBank/DDBJ whole genome shotgun (WGS) entry which is preliminary data.</text>
</comment>
<evidence type="ECO:0000256" key="1">
    <source>
        <dbReference type="SAM" id="MobiDB-lite"/>
    </source>
</evidence>
<sequence length="42" mass="4620">MDVPKDDFEVGWFNRDPKSGNQGNAVLAGHVDSRTDQQSSLT</sequence>
<dbReference type="EMBL" id="JAWJBA010000003">
    <property type="protein sequence ID" value="MDV2685085.1"/>
    <property type="molecule type" value="Genomic_DNA"/>
</dbReference>
<evidence type="ECO:0000313" key="2">
    <source>
        <dbReference type="EMBL" id="MDV2685085.1"/>
    </source>
</evidence>
<name>A0ABU3XB28_9BACI</name>
<organism evidence="2 3">
    <name type="scientific">Alkalihalophilus lindianensis</name>
    <dbReference type="NCBI Taxonomy" id="1630542"/>
    <lineage>
        <taxon>Bacteria</taxon>
        <taxon>Bacillati</taxon>
        <taxon>Bacillota</taxon>
        <taxon>Bacilli</taxon>
        <taxon>Bacillales</taxon>
        <taxon>Bacillaceae</taxon>
        <taxon>Alkalihalophilus</taxon>
    </lineage>
</organism>
<evidence type="ECO:0000313" key="3">
    <source>
        <dbReference type="Proteomes" id="UP001287282"/>
    </source>
</evidence>
<dbReference type="Proteomes" id="UP001287282">
    <property type="component" value="Unassembled WGS sequence"/>
</dbReference>
<feature type="region of interest" description="Disordered" evidence="1">
    <location>
        <begin position="1"/>
        <end position="42"/>
    </location>
</feature>
<proteinExistence type="predicted"/>
<accession>A0ABU3XB28</accession>
<dbReference type="RefSeq" id="WP_317122275.1">
    <property type="nucleotide sequence ID" value="NZ_JAWJBA010000003.1"/>
</dbReference>
<reference evidence="2 3" key="1">
    <citation type="submission" date="2023-10" db="EMBL/GenBank/DDBJ databases">
        <title>Screening of Alkalihalobacillus lindianensis BZ-TG-R113 and Its Alleviation of Salt Stress on Rapeseed Growth.</title>
        <authorList>
            <person name="Zhao B."/>
            <person name="Guo T."/>
        </authorList>
    </citation>
    <scope>NUCLEOTIDE SEQUENCE [LARGE SCALE GENOMIC DNA]</scope>
    <source>
        <strain evidence="2 3">BZ-TG-R113</strain>
    </source>
</reference>
<keyword evidence="3" id="KW-1185">Reference proteome</keyword>